<dbReference type="GO" id="GO:0090529">
    <property type="term" value="P:cell septum assembly"/>
    <property type="evidence" value="ECO:0007669"/>
    <property type="project" value="InterPro"/>
</dbReference>
<protein>
    <recommendedName>
        <fullName evidence="9">POTRA domain-containing protein</fullName>
    </recommendedName>
</protein>
<keyword evidence="5 8" id="KW-1133">Transmembrane helix</keyword>
<evidence type="ECO:0000256" key="6">
    <source>
        <dbReference type="ARBA" id="ARBA00023136"/>
    </source>
</evidence>
<dbReference type="PROSITE" id="PS51779">
    <property type="entry name" value="POTRA"/>
    <property type="match status" value="1"/>
</dbReference>
<dbReference type="EMBL" id="BART01022215">
    <property type="protein sequence ID" value="GAG93630.1"/>
    <property type="molecule type" value="Genomic_DNA"/>
</dbReference>
<sequence length="174" mass="20533">MICLFFAAVVWGLNYFYKSEYFKVKNIDIQNNTHYKDEEVKVLISEVIGANIFEINKKRVEETIARELNWVKEAELRKIFPDKVIIKLDERKPYLKIVYKDKYFLMDSEGVVLDKIEKEDLDEYKDLISIFFISLYLFLSSLISNSIILIIFSSFKSLSSIRIAFPFLARKSAL</sequence>
<evidence type="ECO:0000256" key="8">
    <source>
        <dbReference type="SAM" id="Phobius"/>
    </source>
</evidence>
<feature type="domain" description="POTRA" evidence="9">
    <location>
        <begin position="22"/>
        <end position="91"/>
    </location>
</feature>
<keyword evidence="6 8" id="KW-0472">Membrane</keyword>
<dbReference type="Pfam" id="PF08478">
    <property type="entry name" value="POTRA_1"/>
    <property type="match status" value="1"/>
</dbReference>
<comment type="caution">
    <text evidence="10">The sequence shown here is derived from an EMBL/GenBank/DDBJ whole genome shotgun (WGS) entry which is preliminary data.</text>
</comment>
<dbReference type="Gene3D" id="3.10.20.310">
    <property type="entry name" value="membrane protein fhac"/>
    <property type="match status" value="1"/>
</dbReference>
<evidence type="ECO:0000256" key="5">
    <source>
        <dbReference type="ARBA" id="ARBA00022989"/>
    </source>
</evidence>
<keyword evidence="2" id="KW-1003">Cell membrane</keyword>
<keyword evidence="7" id="KW-0131">Cell cycle</keyword>
<keyword evidence="4 8" id="KW-0812">Transmembrane</keyword>
<evidence type="ECO:0000256" key="2">
    <source>
        <dbReference type="ARBA" id="ARBA00022475"/>
    </source>
</evidence>
<dbReference type="InterPro" id="IPR034746">
    <property type="entry name" value="POTRA"/>
</dbReference>
<dbReference type="InterPro" id="IPR013685">
    <property type="entry name" value="POTRA_FtsQ_type"/>
</dbReference>
<evidence type="ECO:0000256" key="4">
    <source>
        <dbReference type="ARBA" id="ARBA00022692"/>
    </source>
</evidence>
<dbReference type="PANTHER" id="PTHR35851:SF1">
    <property type="entry name" value="CELL DIVISION PROTEIN FTSQ"/>
    <property type="match status" value="1"/>
</dbReference>
<dbReference type="InterPro" id="IPR026579">
    <property type="entry name" value="FtsQ"/>
</dbReference>
<gene>
    <name evidence="10" type="ORF">S01H4_40729</name>
</gene>
<dbReference type="PANTHER" id="PTHR35851">
    <property type="entry name" value="CELL DIVISION PROTEIN FTSQ"/>
    <property type="match status" value="1"/>
</dbReference>
<evidence type="ECO:0000256" key="7">
    <source>
        <dbReference type="ARBA" id="ARBA00023306"/>
    </source>
</evidence>
<proteinExistence type="predicted"/>
<comment type="subcellular location">
    <subcellularLocation>
        <location evidence="1">Membrane</location>
    </subcellularLocation>
</comment>
<evidence type="ECO:0000256" key="3">
    <source>
        <dbReference type="ARBA" id="ARBA00022618"/>
    </source>
</evidence>
<name>X1BF28_9ZZZZ</name>
<dbReference type="AlphaFoldDB" id="X1BF28"/>
<organism evidence="10">
    <name type="scientific">marine sediment metagenome</name>
    <dbReference type="NCBI Taxonomy" id="412755"/>
    <lineage>
        <taxon>unclassified sequences</taxon>
        <taxon>metagenomes</taxon>
        <taxon>ecological metagenomes</taxon>
    </lineage>
</organism>
<feature type="transmembrane region" description="Helical" evidence="8">
    <location>
        <begin position="127"/>
        <end position="152"/>
    </location>
</feature>
<dbReference type="GO" id="GO:0016020">
    <property type="term" value="C:membrane"/>
    <property type="evidence" value="ECO:0007669"/>
    <property type="project" value="UniProtKB-SubCell"/>
</dbReference>
<accession>X1BF28</accession>
<keyword evidence="3" id="KW-0132">Cell division</keyword>
<evidence type="ECO:0000313" key="10">
    <source>
        <dbReference type="EMBL" id="GAG93630.1"/>
    </source>
</evidence>
<reference evidence="10" key="1">
    <citation type="journal article" date="2014" name="Front. Microbiol.">
        <title>High frequency of phylogenetically diverse reductive dehalogenase-homologous genes in deep subseafloor sedimentary metagenomes.</title>
        <authorList>
            <person name="Kawai M."/>
            <person name="Futagami T."/>
            <person name="Toyoda A."/>
            <person name="Takaki Y."/>
            <person name="Nishi S."/>
            <person name="Hori S."/>
            <person name="Arai W."/>
            <person name="Tsubouchi T."/>
            <person name="Morono Y."/>
            <person name="Uchiyama I."/>
            <person name="Ito T."/>
            <person name="Fujiyama A."/>
            <person name="Inagaki F."/>
            <person name="Takami H."/>
        </authorList>
    </citation>
    <scope>NUCLEOTIDE SEQUENCE</scope>
    <source>
        <strain evidence="10">Expedition CK06-06</strain>
    </source>
</reference>
<evidence type="ECO:0000259" key="9">
    <source>
        <dbReference type="PROSITE" id="PS51779"/>
    </source>
</evidence>
<evidence type="ECO:0000256" key="1">
    <source>
        <dbReference type="ARBA" id="ARBA00004370"/>
    </source>
</evidence>